<protein>
    <submittedName>
        <fullName evidence="2">Jg2459 protein</fullName>
    </submittedName>
</protein>
<gene>
    <name evidence="2" type="primary">jg2459</name>
    <name evidence="2" type="ORF">PAEG_LOCUS7100</name>
</gene>
<dbReference type="EMBL" id="CAKXAJ010021228">
    <property type="protein sequence ID" value="CAH2226394.1"/>
    <property type="molecule type" value="Genomic_DNA"/>
</dbReference>
<feature type="non-terminal residue" evidence="2">
    <location>
        <position position="1"/>
    </location>
</feature>
<evidence type="ECO:0000313" key="2">
    <source>
        <dbReference type="EMBL" id="CAH2226394.1"/>
    </source>
</evidence>
<evidence type="ECO:0000256" key="1">
    <source>
        <dbReference type="SAM" id="MobiDB-lite"/>
    </source>
</evidence>
<feature type="region of interest" description="Disordered" evidence="1">
    <location>
        <begin position="1"/>
        <end position="28"/>
    </location>
</feature>
<proteinExistence type="predicted"/>
<keyword evidence="3" id="KW-1185">Reference proteome</keyword>
<reference evidence="2" key="1">
    <citation type="submission" date="2022-03" db="EMBL/GenBank/DDBJ databases">
        <authorList>
            <person name="Lindestad O."/>
        </authorList>
    </citation>
    <scope>NUCLEOTIDE SEQUENCE</scope>
</reference>
<name>A0A8S4R0G6_9NEOP</name>
<evidence type="ECO:0000313" key="3">
    <source>
        <dbReference type="Proteomes" id="UP000838756"/>
    </source>
</evidence>
<dbReference type="AlphaFoldDB" id="A0A8S4R0G6"/>
<sequence length="47" mass="5150">MVHDEVSAAGGNTSDDVPASSERTKDLSAPYKFDRFTSRSLEENLAF</sequence>
<dbReference type="Proteomes" id="UP000838756">
    <property type="component" value="Unassembled WGS sequence"/>
</dbReference>
<accession>A0A8S4R0G6</accession>
<comment type="caution">
    <text evidence="2">The sequence shown here is derived from an EMBL/GenBank/DDBJ whole genome shotgun (WGS) entry which is preliminary data.</text>
</comment>
<organism evidence="2 3">
    <name type="scientific">Pararge aegeria aegeria</name>
    <dbReference type="NCBI Taxonomy" id="348720"/>
    <lineage>
        <taxon>Eukaryota</taxon>
        <taxon>Metazoa</taxon>
        <taxon>Ecdysozoa</taxon>
        <taxon>Arthropoda</taxon>
        <taxon>Hexapoda</taxon>
        <taxon>Insecta</taxon>
        <taxon>Pterygota</taxon>
        <taxon>Neoptera</taxon>
        <taxon>Endopterygota</taxon>
        <taxon>Lepidoptera</taxon>
        <taxon>Glossata</taxon>
        <taxon>Ditrysia</taxon>
        <taxon>Papilionoidea</taxon>
        <taxon>Nymphalidae</taxon>
        <taxon>Satyrinae</taxon>
        <taxon>Satyrini</taxon>
        <taxon>Parargina</taxon>
        <taxon>Pararge</taxon>
    </lineage>
</organism>